<evidence type="ECO:0008006" key="8">
    <source>
        <dbReference type="Google" id="ProtNLM"/>
    </source>
</evidence>
<evidence type="ECO:0000259" key="5">
    <source>
        <dbReference type="PROSITE" id="PS50110"/>
    </source>
</evidence>
<dbReference type="SMART" id="SM00448">
    <property type="entry name" value="REC"/>
    <property type="match status" value="1"/>
</dbReference>
<dbReference type="InterPro" id="IPR005467">
    <property type="entry name" value="His_kinase_dom"/>
</dbReference>
<sequence>MNDSKRVNQQVFRNLSLLGISIFVIINVSNTLVDYFRNAIFALGVLLIIIHKQLKNKKEIFNHYFSNTTKSQSPRQLENQGIMLFDKKNLNCIYMNEYIKKKLNNKSLKVKKVDFSSKQQLDFKFKNIELIELLNQFKLKKIGQMQILDSDLLPDHIIQINQEENNDLINITFYDSKERDDYLKRQYLYQIMKQLFTTISHEFGTLLNFILAIAQVAIDKYPSQQYYYSIKNTCEIMHNFILDMVDYNDILGRQFKLQLEQLDISNILESVTTLFQEQCKQKQLQLEYLNHIPDGQQIISDQRRIKQILIHLISNAQKFTINGSIIISAIQLNEENIEFSVTDTGIGMSKDDEINLREMLKQDFKSEQHISANTAGFGLGCYLANKLCLHLSNQQNGLQFKINEVGTTFWFMVSNNILPTSSLNGLGIQKINKYSYIDLKQTQIEKNVGRRLSRMGSRVSQNSMPKVLSYRGLIDQIKENTESLINEEVNSIERKARTTTLNRNIKQTLKFLIVDDEMINIIGLSLILKRMDIETDYVFNGIECLKKVQENRYAYQGIFMDINMPLMNGYETSRNLISLYGNQIKIIACTAYTDSDTKQRCYDIGMSYFLNKPVNVIELQKILIQFQQ</sequence>
<feature type="domain" description="Response regulatory" evidence="5">
    <location>
        <begin position="510"/>
        <end position="627"/>
    </location>
</feature>
<keyword evidence="1 2" id="KW-0597">Phosphoprotein</keyword>
<dbReference type="InterPro" id="IPR050956">
    <property type="entry name" value="2C_system_His_kinase"/>
</dbReference>
<evidence type="ECO:0000259" key="4">
    <source>
        <dbReference type="PROSITE" id="PS50109"/>
    </source>
</evidence>
<dbReference type="CDD" id="cd17546">
    <property type="entry name" value="REC_hyHK_CKI1_RcsC-like"/>
    <property type="match status" value="1"/>
</dbReference>
<accession>A0A8S1N4U7</accession>
<protein>
    <recommendedName>
        <fullName evidence="8">Histidine kinase</fullName>
    </recommendedName>
</protein>
<reference evidence="6" key="1">
    <citation type="submission" date="2021-01" db="EMBL/GenBank/DDBJ databases">
        <authorList>
            <consortium name="Genoscope - CEA"/>
            <person name="William W."/>
        </authorList>
    </citation>
    <scope>NUCLEOTIDE SEQUENCE</scope>
</reference>
<evidence type="ECO:0000256" key="3">
    <source>
        <dbReference type="SAM" id="Phobius"/>
    </source>
</evidence>
<feature type="modified residue" description="4-aspartylphosphate" evidence="2">
    <location>
        <position position="561"/>
    </location>
</feature>
<dbReference type="Pfam" id="PF02518">
    <property type="entry name" value="HATPase_c"/>
    <property type="match status" value="1"/>
</dbReference>
<comment type="caution">
    <text evidence="6">The sequence shown here is derived from an EMBL/GenBank/DDBJ whole genome shotgun (WGS) entry which is preliminary data.</text>
</comment>
<feature type="domain" description="Histidine kinase" evidence="4">
    <location>
        <begin position="198"/>
        <end position="417"/>
    </location>
</feature>
<dbReference type="OMA" id="KNTCEIM"/>
<evidence type="ECO:0000313" key="7">
    <source>
        <dbReference type="Proteomes" id="UP000688137"/>
    </source>
</evidence>
<evidence type="ECO:0000256" key="1">
    <source>
        <dbReference type="ARBA" id="ARBA00022553"/>
    </source>
</evidence>
<evidence type="ECO:0000313" key="6">
    <source>
        <dbReference type="EMBL" id="CAD8087062.1"/>
    </source>
</evidence>
<keyword evidence="7" id="KW-1185">Reference proteome</keyword>
<name>A0A8S1N4U7_PARPR</name>
<dbReference type="AlphaFoldDB" id="A0A8S1N4U7"/>
<proteinExistence type="predicted"/>
<dbReference type="GO" id="GO:0000160">
    <property type="term" value="P:phosphorelay signal transduction system"/>
    <property type="evidence" value="ECO:0007669"/>
    <property type="project" value="InterPro"/>
</dbReference>
<feature type="transmembrane region" description="Helical" evidence="3">
    <location>
        <begin position="12"/>
        <end position="29"/>
    </location>
</feature>
<dbReference type="PANTHER" id="PTHR43719">
    <property type="entry name" value="TWO-COMPONENT HISTIDINE KINASE"/>
    <property type="match status" value="1"/>
</dbReference>
<dbReference type="SMART" id="SM00387">
    <property type="entry name" value="HATPase_c"/>
    <property type="match status" value="1"/>
</dbReference>
<dbReference type="Proteomes" id="UP000688137">
    <property type="component" value="Unassembled WGS sequence"/>
</dbReference>
<dbReference type="PROSITE" id="PS50110">
    <property type="entry name" value="RESPONSE_REGULATORY"/>
    <property type="match status" value="1"/>
</dbReference>
<dbReference type="PROSITE" id="PS50109">
    <property type="entry name" value="HIS_KIN"/>
    <property type="match status" value="1"/>
</dbReference>
<keyword evidence="3" id="KW-0472">Membrane</keyword>
<dbReference type="PANTHER" id="PTHR43719:SF28">
    <property type="entry name" value="PEROXIDE STRESS-ACTIVATED HISTIDINE KINASE MAK1-RELATED"/>
    <property type="match status" value="1"/>
</dbReference>
<dbReference type="Pfam" id="PF00072">
    <property type="entry name" value="Response_reg"/>
    <property type="match status" value="1"/>
</dbReference>
<gene>
    <name evidence="6" type="ORF">PPRIM_AZ9-3.1.T0780002</name>
</gene>
<evidence type="ECO:0000256" key="2">
    <source>
        <dbReference type="PROSITE-ProRule" id="PRU00169"/>
    </source>
</evidence>
<keyword evidence="3" id="KW-1133">Transmembrane helix</keyword>
<keyword evidence="3" id="KW-0812">Transmembrane</keyword>
<dbReference type="EMBL" id="CAJJDM010000081">
    <property type="protein sequence ID" value="CAD8087062.1"/>
    <property type="molecule type" value="Genomic_DNA"/>
</dbReference>
<dbReference type="InterPro" id="IPR003594">
    <property type="entry name" value="HATPase_dom"/>
</dbReference>
<dbReference type="InterPro" id="IPR001789">
    <property type="entry name" value="Sig_transdc_resp-reg_receiver"/>
</dbReference>
<organism evidence="6 7">
    <name type="scientific">Paramecium primaurelia</name>
    <dbReference type="NCBI Taxonomy" id="5886"/>
    <lineage>
        <taxon>Eukaryota</taxon>
        <taxon>Sar</taxon>
        <taxon>Alveolata</taxon>
        <taxon>Ciliophora</taxon>
        <taxon>Intramacronucleata</taxon>
        <taxon>Oligohymenophorea</taxon>
        <taxon>Peniculida</taxon>
        <taxon>Parameciidae</taxon>
        <taxon>Paramecium</taxon>
    </lineage>
</organism>